<protein>
    <recommendedName>
        <fullName evidence="4">Competence protein CoiA-like family protein</fullName>
    </recommendedName>
</protein>
<dbReference type="EMBL" id="JACJVO010000021">
    <property type="protein sequence ID" value="MBB6732694.1"/>
    <property type="molecule type" value="Genomic_DNA"/>
</dbReference>
<keyword evidence="1" id="KW-0175">Coiled coil</keyword>
<sequence>MELSTLLTQDIYIEDERWDLQNKGLSWHEIEAQLNSKYRESSKKRLFRCKCCNATTFLVLSESKACCFKHESKDECAGSRNYTTYVSATNRNEHPKHRVGRAIIKDQLLINLTRHGAVIKEGYLSKTELKFVPDFIVEWPGDETWTIDYVTGTRSDQYQRYLRNKQKAYAENGYKAYFLFDSSQFARHPDKDAIALSPGEQGSLSFLSRDSSRESLIREIHNRVGIDYLVQDPKLTLKEFQVQKLLYVSDSFEGTLFFVSQLQTKPDQPSKREIPDGWYQVIGGEKSISLDALFLYNKNMNGFYWEFLNLSDVERDQIIQTVNDRYQLAQRETEERELQLKIARQKQQQEQEQQAKAEREWNYVHYQDQIYVESKSKKMAFNPYQVKELTPYIKVVELMKRSEVLKSSPGFLERIRECEEDFQVFRETGIMPDRTPPLISMMMNAMDIKEIPS</sequence>
<comment type="caution">
    <text evidence="2">The sequence shown here is derived from an EMBL/GenBank/DDBJ whole genome shotgun (WGS) entry which is preliminary data.</text>
</comment>
<accession>A0A7X0SMN5</accession>
<feature type="coiled-coil region" evidence="1">
    <location>
        <begin position="328"/>
        <end position="360"/>
    </location>
</feature>
<dbReference type="RefSeq" id="WP_185130353.1">
    <property type="nucleotide sequence ID" value="NZ_JACJVO010000021.1"/>
</dbReference>
<evidence type="ECO:0000313" key="3">
    <source>
        <dbReference type="Proteomes" id="UP000564644"/>
    </source>
</evidence>
<evidence type="ECO:0000256" key="1">
    <source>
        <dbReference type="SAM" id="Coils"/>
    </source>
</evidence>
<organism evidence="2 3">
    <name type="scientific">Cohnella zeiphila</name>
    <dbReference type="NCBI Taxonomy" id="2761120"/>
    <lineage>
        <taxon>Bacteria</taxon>
        <taxon>Bacillati</taxon>
        <taxon>Bacillota</taxon>
        <taxon>Bacilli</taxon>
        <taxon>Bacillales</taxon>
        <taxon>Paenibacillaceae</taxon>
        <taxon>Cohnella</taxon>
    </lineage>
</organism>
<dbReference type="Proteomes" id="UP000564644">
    <property type="component" value="Unassembled WGS sequence"/>
</dbReference>
<proteinExistence type="predicted"/>
<keyword evidence="3" id="KW-1185">Reference proteome</keyword>
<evidence type="ECO:0008006" key="4">
    <source>
        <dbReference type="Google" id="ProtNLM"/>
    </source>
</evidence>
<gene>
    <name evidence="2" type="ORF">H7C18_17370</name>
</gene>
<evidence type="ECO:0000313" key="2">
    <source>
        <dbReference type="EMBL" id="MBB6732694.1"/>
    </source>
</evidence>
<dbReference type="AlphaFoldDB" id="A0A7X0SMN5"/>
<reference evidence="2 3" key="1">
    <citation type="submission" date="2020-08" db="EMBL/GenBank/DDBJ databases">
        <title>Cohnella phylogeny.</title>
        <authorList>
            <person name="Dunlap C."/>
        </authorList>
    </citation>
    <scope>NUCLEOTIDE SEQUENCE [LARGE SCALE GENOMIC DNA]</scope>
    <source>
        <strain evidence="2 3">CBP 2801</strain>
    </source>
</reference>
<name>A0A7X0SMN5_9BACL</name>